<dbReference type="SUPFAM" id="SSF53448">
    <property type="entry name" value="Nucleotide-diphospho-sugar transferases"/>
    <property type="match status" value="1"/>
</dbReference>
<evidence type="ECO:0000313" key="4">
    <source>
        <dbReference type="Proteomes" id="UP000315825"/>
    </source>
</evidence>
<protein>
    <submittedName>
        <fullName evidence="3">CBS domain-containing protein</fullName>
    </submittedName>
</protein>
<dbReference type="Gene3D" id="3.90.550.10">
    <property type="entry name" value="Spore Coat Polysaccharide Biosynthesis Protein SpsA, Chain A"/>
    <property type="match status" value="1"/>
</dbReference>
<evidence type="ECO:0000313" key="3">
    <source>
        <dbReference type="EMBL" id="RZO26616.1"/>
    </source>
</evidence>
<dbReference type="InterPro" id="IPR050486">
    <property type="entry name" value="Mannose-1P_guanyltransferase"/>
</dbReference>
<accession>A0A520MZM2</accession>
<dbReference type="PANTHER" id="PTHR22572">
    <property type="entry name" value="SUGAR-1-PHOSPHATE GUANYL TRANSFERASE"/>
    <property type="match status" value="1"/>
</dbReference>
<keyword evidence="1" id="KW-0129">CBS domain</keyword>
<dbReference type="AlphaFoldDB" id="A0A520MZM2"/>
<dbReference type="EMBL" id="SHBE01000003">
    <property type="protein sequence ID" value="RZO26616.1"/>
    <property type="molecule type" value="Genomic_DNA"/>
</dbReference>
<proteinExistence type="predicted"/>
<dbReference type="SUPFAM" id="SSF54631">
    <property type="entry name" value="CBS-domain pair"/>
    <property type="match status" value="1"/>
</dbReference>
<dbReference type="Pfam" id="PF00571">
    <property type="entry name" value="CBS"/>
    <property type="match status" value="2"/>
</dbReference>
<sequence length="347" mass="39131">MQFEGKTITVDTTIYDAFKVRAEAGVSLVVVDEELKLLGTLSDGDLRKAILTKNNLSDNISKIFNSNPIFVNENEYSKSFAKDKLIKNKIDMVPVIDKSKRLINIVYLKDYLSDPTKEKIKIPLIVMAGGKGTRLAPFTDILPKPLIPVNGKTVIERIIGGFTEYGIEEISLVVNFKSEILKAYFSELEPSYKINFINEKEPLGTIGGVNLVDLKKHKTFFLTNCDILINIDYSDLYHHHNDSNNDLTLVASTKQFTNPYGVCDLDKNGNLKNIIEKPSSESLVNTGLYVINSSILSLIPSDKPYNATDLIEKLLEEEKRVGIYPIDETQWSDVGQWDEFRKTIEKI</sequence>
<dbReference type="InterPro" id="IPR029044">
    <property type="entry name" value="Nucleotide-diphossugar_trans"/>
</dbReference>
<evidence type="ECO:0000256" key="1">
    <source>
        <dbReference type="PROSITE-ProRule" id="PRU00703"/>
    </source>
</evidence>
<feature type="domain" description="CBS" evidence="2">
    <location>
        <begin position="1"/>
        <end position="57"/>
    </location>
</feature>
<organism evidence="3 4">
    <name type="scientific">SAR86 cluster bacterium</name>
    <dbReference type="NCBI Taxonomy" id="2030880"/>
    <lineage>
        <taxon>Bacteria</taxon>
        <taxon>Pseudomonadati</taxon>
        <taxon>Pseudomonadota</taxon>
        <taxon>Gammaproteobacteria</taxon>
        <taxon>SAR86 cluster</taxon>
    </lineage>
</organism>
<dbReference type="Pfam" id="PF00483">
    <property type="entry name" value="NTP_transferase"/>
    <property type="match status" value="1"/>
</dbReference>
<comment type="caution">
    <text evidence="3">The sequence shown here is derived from an EMBL/GenBank/DDBJ whole genome shotgun (WGS) entry which is preliminary data.</text>
</comment>
<evidence type="ECO:0000259" key="2">
    <source>
        <dbReference type="PROSITE" id="PS51371"/>
    </source>
</evidence>
<gene>
    <name evidence="3" type="ORF">EVA92_02405</name>
</gene>
<name>A0A520MZM2_9GAMM</name>
<reference evidence="3 4" key="1">
    <citation type="submission" date="2019-02" db="EMBL/GenBank/DDBJ databases">
        <title>Prokaryotic population dynamics and viral predation in marine succession experiment using metagenomics: the confinement effect.</title>
        <authorList>
            <person name="Haro-Moreno J.M."/>
            <person name="Rodriguez-Valera F."/>
            <person name="Lopez-Perez M."/>
        </authorList>
    </citation>
    <scope>NUCLEOTIDE SEQUENCE [LARGE SCALE GENOMIC DNA]</scope>
    <source>
        <strain evidence="3">MED-G159</strain>
    </source>
</reference>
<dbReference type="Gene3D" id="3.10.580.10">
    <property type="entry name" value="CBS-domain"/>
    <property type="match status" value="1"/>
</dbReference>
<dbReference type="Proteomes" id="UP000315825">
    <property type="component" value="Unassembled WGS sequence"/>
</dbReference>
<feature type="domain" description="CBS" evidence="2">
    <location>
        <begin position="64"/>
        <end position="122"/>
    </location>
</feature>
<dbReference type="InterPro" id="IPR005835">
    <property type="entry name" value="NTP_transferase_dom"/>
</dbReference>
<dbReference type="PROSITE" id="PS51371">
    <property type="entry name" value="CBS"/>
    <property type="match status" value="2"/>
</dbReference>
<dbReference type="InterPro" id="IPR000644">
    <property type="entry name" value="CBS_dom"/>
</dbReference>
<dbReference type="InterPro" id="IPR046342">
    <property type="entry name" value="CBS_dom_sf"/>
</dbReference>